<name>A0ABU1IW19_9BACL</name>
<dbReference type="PANTHER" id="PTHR43133:SF8">
    <property type="entry name" value="RNA POLYMERASE SIGMA FACTOR HI_1459-RELATED"/>
    <property type="match status" value="1"/>
</dbReference>
<dbReference type="InterPro" id="IPR039425">
    <property type="entry name" value="RNA_pol_sigma-70-like"/>
</dbReference>
<keyword evidence="5" id="KW-0804">Transcription</keyword>
<keyword evidence="10" id="KW-1185">Reference proteome</keyword>
<dbReference type="Gene3D" id="1.10.10.10">
    <property type="entry name" value="Winged helix-like DNA-binding domain superfamily/Winged helix DNA-binding domain"/>
    <property type="match status" value="1"/>
</dbReference>
<organism evidence="9 10">
    <name type="scientific">Paenibacillus hunanensis</name>
    <dbReference type="NCBI Taxonomy" id="539262"/>
    <lineage>
        <taxon>Bacteria</taxon>
        <taxon>Bacillati</taxon>
        <taxon>Bacillota</taxon>
        <taxon>Bacilli</taxon>
        <taxon>Bacillales</taxon>
        <taxon>Paenibacillaceae</taxon>
        <taxon>Paenibacillus</taxon>
    </lineage>
</organism>
<dbReference type="NCBIfam" id="TIGR02937">
    <property type="entry name" value="sigma70-ECF"/>
    <property type="match status" value="1"/>
</dbReference>
<dbReference type="EMBL" id="JAVDQH010000001">
    <property type="protein sequence ID" value="MDR6242408.1"/>
    <property type="molecule type" value="Genomic_DNA"/>
</dbReference>
<dbReference type="RefSeq" id="WP_188774867.1">
    <property type="nucleotide sequence ID" value="NZ_BMMB01000003.1"/>
</dbReference>
<feature type="compositionally biased region" description="Polar residues" evidence="6">
    <location>
        <begin position="267"/>
        <end position="282"/>
    </location>
</feature>
<evidence type="ECO:0000259" key="7">
    <source>
        <dbReference type="Pfam" id="PF04542"/>
    </source>
</evidence>
<dbReference type="Pfam" id="PF04542">
    <property type="entry name" value="Sigma70_r2"/>
    <property type="match status" value="1"/>
</dbReference>
<reference evidence="9 10" key="1">
    <citation type="submission" date="2023-07" db="EMBL/GenBank/DDBJ databases">
        <title>Genomic Encyclopedia of Type Strains, Phase IV (KMG-IV): sequencing the most valuable type-strain genomes for metagenomic binning, comparative biology and taxonomic classification.</title>
        <authorList>
            <person name="Goeker M."/>
        </authorList>
    </citation>
    <scope>NUCLEOTIDE SEQUENCE [LARGE SCALE GENOMIC DNA]</scope>
    <source>
        <strain evidence="9 10">DSM 22170</strain>
    </source>
</reference>
<evidence type="ECO:0000256" key="3">
    <source>
        <dbReference type="ARBA" id="ARBA00023082"/>
    </source>
</evidence>
<sequence>MAFVNSPAYFTNHKKDNAMQASPHSHLYTIVRLSPDVTVERHRSIVLDEKQLQAWMPAFYRYCRSLTTTHWDAQDLMQNTLLKALTLPNLHGQRSVSDQQAYLLRIARNLRIDEARRAVRLQHKLPLLQELLNEQQTQQHSAPDMNLQAEAAIKLLLDTLSPWQHAVYALRELFGYTASEAANLLGTTEGAIKSALRRAREALLQQHDDSAEDASLPMPEQDEHELLATYLAAFRNGNAAQLVQLILNQAADPAGLAPQIVGQLHTEATAQSSGKASRSEQLNPHIPRDAYPAYTVYRSLQSIAA</sequence>
<evidence type="ECO:0000256" key="2">
    <source>
        <dbReference type="ARBA" id="ARBA00023015"/>
    </source>
</evidence>
<evidence type="ECO:0000256" key="6">
    <source>
        <dbReference type="SAM" id="MobiDB-lite"/>
    </source>
</evidence>
<comment type="similarity">
    <text evidence="1">Belongs to the sigma-70 factor family. ECF subfamily.</text>
</comment>
<feature type="region of interest" description="Disordered" evidence="6">
    <location>
        <begin position="267"/>
        <end position="287"/>
    </location>
</feature>
<dbReference type="InterPro" id="IPR013249">
    <property type="entry name" value="RNA_pol_sigma70_r4_t2"/>
</dbReference>
<evidence type="ECO:0000313" key="10">
    <source>
        <dbReference type="Proteomes" id="UP001185028"/>
    </source>
</evidence>
<evidence type="ECO:0000259" key="8">
    <source>
        <dbReference type="Pfam" id="PF08281"/>
    </source>
</evidence>
<dbReference type="InterPro" id="IPR007627">
    <property type="entry name" value="RNA_pol_sigma70_r2"/>
</dbReference>
<feature type="domain" description="RNA polymerase sigma factor 70 region 4 type 2" evidence="8">
    <location>
        <begin position="152"/>
        <end position="203"/>
    </location>
</feature>
<dbReference type="InterPro" id="IPR013325">
    <property type="entry name" value="RNA_pol_sigma_r2"/>
</dbReference>
<evidence type="ECO:0000313" key="9">
    <source>
        <dbReference type="EMBL" id="MDR6242408.1"/>
    </source>
</evidence>
<keyword evidence="2" id="KW-0805">Transcription regulation</keyword>
<dbReference type="InterPro" id="IPR036388">
    <property type="entry name" value="WH-like_DNA-bd_sf"/>
</dbReference>
<comment type="caution">
    <text evidence="9">The sequence shown here is derived from an EMBL/GenBank/DDBJ whole genome shotgun (WGS) entry which is preliminary data.</text>
</comment>
<protein>
    <submittedName>
        <fullName evidence="9">RNA polymerase sigma factor (Sigma-70 family)</fullName>
    </submittedName>
</protein>
<dbReference type="SUPFAM" id="SSF88946">
    <property type="entry name" value="Sigma2 domain of RNA polymerase sigma factors"/>
    <property type="match status" value="1"/>
</dbReference>
<dbReference type="Pfam" id="PF08281">
    <property type="entry name" value="Sigma70_r4_2"/>
    <property type="match status" value="1"/>
</dbReference>
<evidence type="ECO:0000256" key="4">
    <source>
        <dbReference type="ARBA" id="ARBA00023125"/>
    </source>
</evidence>
<evidence type="ECO:0000256" key="1">
    <source>
        <dbReference type="ARBA" id="ARBA00010641"/>
    </source>
</evidence>
<evidence type="ECO:0000256" key="5">
    <source>
        <dbReference type="ARBA" id="ARBA00023163"/>
    </source>
</evidence>
<dbReference type="Proteomes" id="UP001185028">
    <property type="component" value="Unassembled WGS sequence"/>
</dbReference>
<proteinExistence type="inferred from homology"/>
<dbReference type="PANTHER" id="PTHR43133">
    <property type="entry name" value="RNA POLYMERASE ECF-TYPE SIGMA FACTO"/>
    <property type="match status" value="1"/>
</dbReference>
<keyword evidence="3" id="KW-0731">Sigma factor</keyword>
<gene>
    <name evidence="9" type="ORF">JOC58_000292</name>
</gene>
<keyword evidence="4" id="KW-0238">DNA-binding</keyword>
<dbReference type="InterPro" id="IPR014284">
    <property type="entry name" value="RNA_pol_sigma-70_dom"/>
</dbReference>
<dbReference type="Gene3D" id="1.10.1740.10">
    <property type="match status" value="1"/>
</dbReference>
<feature type="domain" description="RNA polymerase sigma-70 region 2" evidence="7">
    <location>
        <begin position="54"/>
        <end position="119"/>
    </location>
</feature>
<accession>A0ABU1IW19</accession>
<dbReference type="InterPro" id="IPR013324">
    <property type="entry name" value="RNA_pol_sigma_r3/r4-like"/>
</dbReference>
<dbReference type="SUPFAM" id="SSF88659">
    <property type="entry name" value="Sigma3 and sigma4 domains of RNA polymerase sigma factors"/>
    <property type="match status" value="1"/>
</dbReference>